<gene>
    <name evidence="1" type="ORF">NQ317_008602</name>
</gene>
<dbReference type="EMBL" id="JAPWTJ010000832">
    <property type="protein sequence ID" value="KAJ8975387.1"/>
    <property type="molecule type" value="Genomic_DNA"/>
</dbReference>
<evidence type="ECO:0000313" key="2">
    <source>
        <dbReference type="Proteomes" id="UP001162164"/>
    </source>
</evidence>
<keyword evidence="2" id="KW-1185">Reference proteome</keyword>
<accession>A0ABQ9JBS8</accession>
<reference evidence="1" key="1">
    <citation type="journal article" date="2023" name="Insect Mol. Biol.">
        <title>Genome sequencing provides insights into the evolution of gene families encoding plant cell wall-degrading enzymes in longhorned beetles.</title>
        <authorList>
            <person name="Shin N.R."/>
            <person name="Okamura Y."/>
            <person name="Kirsch R."/>
            <person name="Pauchet Y."/>
        </authorList>
    </citation>
    <scope>NUCLEOTIDE SEQUENCE</scope>
    <source>
        <strain evidence="1">MMC_N1</strain>
    </source>
</reference>
<sequence>MENPGSTSLVPSEFFSGKSWLRLAQADIVRRTASTTPRIFFNRFFSYSFWVLVLAARSRGTLATVAGADTGAGVARSNTGTKRLRIDIRNKYSLMYSGFDPLKKNVIIIHGFNGTESKSPITTLRNEYVPLKASTRAARAAHRLPPGPWPPWPLG</sequence>
<evidence type="ECO:0000313" key="1">
    <source>
        <dbReference type="EMBL" id="KAJ8975387.1"/>
    </source>
</evidence>
<dbReference type="Proteomes" id="UP001162164">
    <property type="component" value="Unassembled WGS sequence"/>
</dbReference>
<comment type="caution">
    <text evidence="1">The sequence shown here is derived from an EMBL/GenBank/DDBJ whole genome shotgun (WGS) entry which is preliminary data.</text>
</comment>
<name>A0ABQ9JBS8_9CUCU</name>
<organism evidence="1 2">
    <name type="scientific">Molorchus minor</name>
    <dbReference type="NCBI Taxonomy" id="1323400"/>
    <lineage>
        <taxon>Eukaryota</taxon>
        <taxon>Metazoa</taxon>
        <taxon>Ecdysozoa</taxon>
        <taxon>Arthropoda</taxon>
        <taxon>Hexapoda</taxon>
        <taxon>Insecta</taxon>
        <taxon>Pterygota</taxon>
        <taxon>Neoptera</taxon>
        <taxon>Endopterygota</taxon>
        <taxon>Coleoptera</taxon>
        <taxon>Polyphaga</taxon>
        <taxon>Cucujiformia</taxon>
        <taxon>Chrysomeloidea</taxon>
        <taxon>Cerambycidae</taxon>
        <taxon>Lamiinae</taxon>
        <taxon>Monochamini</taxon>
        <taxon>Molorchus</taxon>
    </lineage>
</organism>
<protein>
    <submittedName>
        <fullName evidence="1">Uncharacterized protein</fullName>
    </submittedName>
</protein>
<proteinExistence type="predicted"/>